<dbReference type="CDD" id="cd14343">
    <property type="entry name" value="UBA_F100B_like"/>
    <property type="match status" value="1"/>
</dbReference>
<feature type="region of interest" description="Disordered" evidence="2">
    <location>
        <begin position="128"/>
        <end position="153"/>
    </location>
</feature>
<evidence type="ECO:0000256" key="1">
    <source>
        <dbReference type="ARBA" id="ARBA00006090"/>
    </source>
</evidence>
<dbReference type="AlphaFoldDB" id="A0A8W8MYT8"/>
<dbReference type="InterPro" id="IPR009060">
    <property type="entry name" value="UBA-like_sf"/>
</dbReference>
<evidence type="ECO:0000259" key="3">
    <source>
        <dbReference type="Pfam" id="PF22566"/>
    </source>
</evidence>
<proteinExistence type="inferred from homology"/>
<protein>
    <recommendedName>
        <fullName evidence="3">UBA-like domain-containing protein</fullName>
    </recommendedName>
</protein>
<feature type="compositionally biased region" description="Polar residues" evidence="2">
    <location>
        <begin position="128"/>
        <end position="141"/>
    </location>
</feature>
<evidence type="ECO:0000256" key="2">
    <source>
        <dbReference type="SAM" id="MobiDB-lite"/>
    </source>
</evidence>
<evidence type="ECO:0000313" key="4">
    <source>
        <dbReference type="EnsemblMetazoa" id="G367.1:cds"/>
    </source>
</evidence>
<dbReference type="SUPFAM" id="SSF46934">
    <property type="entry name" value="UBA-like"/>
    <property type="match status" value="1"/>
</dbReference>
<organism evidence="4 5">
    <name type="scientific">Magallana gigas</name>
    <name type="common">Pacific oyster</name>
    <name type="synonym">Crassostrea gigas</name>
    <dbReference type="NCBI Taxonomy" id="29159"/>
    <lineage>
        <taxon>Eukaryota</taxon>
        <taxon>Metazoa</taxon>
        <taxon>Spiralia</taxon>
        <taxon>Lophotrochozoa</taxon>
        <taxon>Mollusca</taxon>
        <taxon>Bivalvia</taxon>
        <taxon>Autobranchia</taxon>
        <taxon>Pteriomorphia</taxon>
        <taxon>Ostreida</taxon>
        <taxon>Ostreoidea</taxon>
        <taxon>Ostreidae</taxon>
        <taxon>Magallana</taxon>
    </lineage>
</organism>
<feature type="domain" description="UBA-like" evidence="3">
    <location>
        <begin position="38"/>
        <end position="82"/>
    </location>
</feature>
<dbReference type="InterPro" id="IPR054109">
    <property type="entry name" value="UBA_8"/>
</dbReference>
<dbReference type="Proteomes" id="UP000005408">
    <property type="component" value="Unassembled WGS sequence"/>
</dbReference>
<dbReference type="InterPro" id="IPR039310">
    <property type="entry name" value="UBALD1/2"/>
</dbReference>
<dbReference type="PANTHER" id="PTHR31993">
    <property type="entry name" value="UBA-LIKE DOMAIN-CONTAINING PROTEIN 2"/>
    <property type="match status" value="1"/>
</dbReference>
<dbReference type="Pfam" id="PF22566">
    <property type="entry name" value="UBA_8"/>
    <property type="match status" value="1"/>
</dbReference>
<reference evidence="4" key="1">
    <citation type="submission" date="2022-08" db="UniProtKB">
        <authorList>
            <consortium name="EnsemblMetazoa"/>
        </authorList>
    </citation>
    <scope>IDENTIFICATION</scope>
    <source>
        <strain evidence="4">05x7-T-G4-1.051#20</strain>
    </source>
</reference>
<keyword evidence="5" id="KW-1185">Reference proteome</keyword>
<accession>A0A8W8MYT8</accession>
<dbReference type="EnsemblMetazoa" id="G367.1">
    <property type="protein sequence ID" value="G367.1:cds"/>
    <property type="gene ID" value="G367"/>
</dbReference>
<comment type="similarity">
    <text evidence="1">Belongs to the UBALD family.</text>
</comment>
<evidence type="ECO:0000313" key="5">
    <source>
        <dbReference type="Proteomes" id="UP000005408"/>
    </source>
</evidence>
<sequence>MTSAINNSSIEITTLFWPYQRTHGSRKFACKSMKMDNLKEQVMINHFVSATGVHAEQAKQLLAASNWQFQTALSMFLQESSIPTCRTCHGNHSNANYPLCAPANTPATPPNFPDALLALSKLSTTEKFSSSPYATSPQQVAHSPKGMEIEAQR</sequence>
<name>A0A8W8MYT8_MAGGI</name>
<dbReference type="PANTHER" id="PTHR31993:SF4">
    <property type="entry name" value="UBA-LIKE DOMAIN-CONTAINING PROTEIN"/>
    <property type="match status" value="1"/>
</dbReference>
<dbReference type="Gene3D" id="1.10.8.10">
    <property type="entry name" value="DNA helicase RuvA subunit, C-terminal domain"/>
    <property type="match status" value="1"/>
</dbReference>